<evidence type="ECO:0000256" key="1">
    <source>
        <dbReference type="ARBA" id="ARBA00022450"/>
    </source>
</evidence>
<keyword evidence="1" id="KW-0596">Phosphopantetheine</keyword>
<dbReference type="Pfam" id="PF23562">
    <property type="entry name" value="AMP-binding_C_3"/>
    <property type="match status" value="1"/>
</dbReference>
<keyword evidence="5" id="KW-1185">Reference proteome</keyword>
<keyword evidence="2" id="KW-0597">Phosphoprotein</keyword>
<feature type="domain" description="Thioester reductase (TE)" evidence="3">
    <location>
        <begin position="164"/>
        <end position="403"/>
    </location>
</feature>
<dbReference type="InterPro" id="IPR051414">
    <property type="entry name" value="Adenylate-forming_Reductase"/>
</dbReference>
<dbReference type="Pfam" id="PF07993">
    <property type="entry name" value="NAD_binding_4"/>
    <property type="match status" value="1"/>
</dbReference>
<dbReference type="Gene3D" id="3.40.50.720">
    <property type="entry name" value="NAD(P)-binding Rossmann-like Domain"/>
    <property type="match status" value="1"/>
</dbReference>
<evidence type="ECO:0000259" key="3">
    <source>
        <dbReference type="Pfam" id="PF07993"/>
    </source>
</evidence>
<proteinExistence type="predicted"/>
<dbReference type="PANTHER" id="PTHR43439">
    <property type="entry name" value="PHENYLACETATE-COENZYME A LIGASE"/>
    <property type="match status" value="1"/>
</dbReference>
<evidence type="ECO:0000313" key="4">
    <source>
        <dbReference type="EMBL" id="KAJ5214143.1"/>
    </source>
</evidence>
<dbReference type="InterPro" id="IPR013120">
    <property type="entry name" value="FAR_NAD-bd"/>
</dbReference>
<gene>
    <name evidence="4" type="ORF">N7449_001312</name>
</gene>
<dbReference type="SUPFAM" id="SSF51735">
    <property type="entry name" value="NAD(P)-binding Rossmann-fold domains"/>
    <property type="match status" value="1"/>
</dbReference>
<evidence type="ECO:0000313" key="5">
    <source>
        <dbReference type="Proteomes" id="UP001150942"/>
    </source>
</evidence>
<sequence length="532" mass="59553">MVATPEKPFKRSAKGSIIRKATYELYESEIAQLYKRQDEFSTHESDVIDGPTDLASIKSVLRIALRTCLASSSREYSDNDDIFVGGLDSLRVLQMSNILSRVFRVKVSSQAFSENHPQQSIKASPTLMSREEKMSAMIYKYTKLLPAAPVTGIPPPSGKYKAILTSSTGSLGTYLLHLQSPLFERIYCFNRSADAESRQRKSLRDRGLDVGELTEKADFLTTDLTQAQFGLSSSKYQELQENVNVFLHNSWPVNFNNSLESFESTAIIGVRQCIDFALSATHRPHIMFSSSIASVGNQHIIRDDGPIPEIFEDDACLPLRQGYGESKHVASSILFRAARKSGLRATVLRLGQLGGPVDGTGAWNKAEWLLTLIETSKSLQKIPATLGGHDAVDWVPVDVAAQSVIELTLSRLEDDLSKNQLFDCFNIVNPQIVQWNDLVYTVSDFYHKQGCAMEVVEYNDWLNALKQIDPISENIDKYPGIKLAEFYEDMGQLENRKVHLATDRSVLKSSSLANLQPLDGPLVERWLERWAF</sequence>
<accession>A0A9W9T951</accession>
<dbReference type="OrthoDB" id="429813at2759"/>
<dbReference type="Proteomes" id="UP001150942">
    <property type="component" value="Unassembled WGS sequence"/>
</dbReference>
<organism evidence="4 5">
    <name type="scientific">Penicillium cf. viridicatum</name>
    <dbReference type="NCBI Taxonomy" id="2972119"/>
    <lineage>
        <taxon>Eukaryota</taxon>
        <taxon>Fungi</taxon>
        <taxon>Dikarya</taxon>
        <taxon>Ascomycota</taxon>
        <taxon>Pezizomycotina</taxon>
        <taxon>Eurotiomycetes</taxon>
        <taxon>Eurotiomycetidae</taxon>
        <taxon>Eurotiales</taxon>
        <taxon>Aspergillaceae</taxon>
        <taxon>Penicillium</taxon>
    </lineage>
</organism>
<comment type="caution">
    <text evidence="4">The sequence shown here is derived from an EMBL/GenBank/DDBJ whole genome shotgun (WGS) entry which is preliminary data.</text>
</comment>
<evidence type="ECO:0000256" key="2">
    <source>
        <dbReference type="ARBA" id="ARBA00022553"/>
    </source>
</evidence>
<name>A0A9W9T951_9EURO</name>
<dbReference type="EMBL" id="JAPQKQ010000001">
    <property type="protein sequence ID" value="KAJ5214143.1"/>
    <property type="molecule type" value="Genomic_DNA"/>
</dbReference>
<reference evidence="4" key="1">
    <citation type="submission" date="2022-11" db="EMBL/GenBank/DDBJ databases">
        <authorList>
            <person name="Petersen C."/>
        </authorList>
    </citation>
    <scope>NUCLEOTIDE SEQUENCE</scope>
    <source>
        <strain evidence="4">IBT 20477</strain>
    </source>
</reference>
<dbReference type="PANTHER" id="PTHR43439:SF2">
    <property type="entry name" value="ENZYME, PUTATIVE (JCVI)-RELATED"/>
    <property type="match status" value="1"/>
</dbReference>
<dbReference type="InterPro" id="IPR036291">
    <property type="entry name" value="NAD(P)-bd_dom_sf"/>
</dbReference>
<reference evidence="4" key="2">
    <citation type="journal article" date="2023" name="IMA Fungus">
        <title>Comparative genomic study of the Penicillium genus elucidates a diverse pangenome and 15 lateral gene transfer events.</title>
        <authorList>
            <person name="Petersen C."/>
            <person name="Sorensen T."/>
            <person name="Nielsen M.R."/>
            <person name="Sondergaard T.E."/>
            <person name="Sorensen J.L."/>
            <person name="Fitzpatrick D.A."/>
            <person name="Frisvad J.C."/>
            <person name="Nielsen K.L."/>
        </authorList>
    </citation>
    <scope>NUCLEOTIDE SEQUENCE</scope>
    <source>
        <strain evidence="4">IBT 20477</strain>
    </source>
</reference>
<protein>
    <recommendedName>
        <fullName evidence="3">Thioester reductase (TE) domain-containing protein</fullName>
    </recommendedName>
</protein>
<dbReference type="AlphaFoldDB" id="A0A9W9T951"/>